<feature type="region of interest" description="Disordered" evidence="1">
    <location>
        <begin position="435"/>
        <end position="476"/>
    </location>
</feature>
<accession>A0ABV6V9K0</accession>
<dbReference type="Pfam" id="PF13563">
    <property type="entry name" value="2_5_RNA_ligase2"/>
    <property type="match status" value="1"/>
</dbReference>
<proteinExistence type="predicted"/>
<feature type="compositionally biased region" description="Pro residues" evidence="1">
    <location>
        <begin position="444"/>
        <end position="463"/>
    </location>
</feature>
<feature type="domain" description="Phage head morphogenesis" evidence="2">
    <location>
        <begin position="118"/>
        <end position="247"/>
    </location>
</feature>
<evidence type="ECO:0000313" key="4">
    <source>
        <dbReference type="Proteomes" id="UP001592582"/>
    </source>
</evidence>
<evidence type="ECO:0000313" key="3">
    <source>
        <dbReference type="EMBL" id="MFC1410399.1"/>
    </source>
</evidence>
<dbReference type="EMBL" id="JBHEZX010000005">
    <property type="protein sequence ID" value="MFC1410399.1"/>
    <property type="molecule type" value="Genomic_DNA"/>
</dbReference>
<reference evidence="3 4" key="1">
    <citation type="submission" date="2024-09" db="EMBL/GenBank/DDBJ databases">
        <authorList>
            <person name="Lee S.D."/>
        </authorList>
    </citation>
    <scope>NUCLEOTIDE SEQUENCE [LARGE SCALE GENOMIC DNA]</scope>
    <source>
        <strain evidence="3 4">N1-1</strain>
    </source>
</reference>
<dbReference type="GO" id="GO:0016874">
    <property type="term" value="F:ligase activity"/>
    <property type="evidence" value="ECO:0007669"/>
    <property type="project" value="UniProtKB-KW"/>
</dbReference>
<organism evidence="3 4">
    <name type="scientific">Streptacidiphilus alkalitolerans</name>
    <dbReference type="NCBI Taxonomy" id="3342712"/>
    <lineage>
        <taxon>Bacteria</taxon>
        <taxon>Bacillati</taxon>
        <taxon>Actinomycetota</taxon>
        <taxon>Actinomycetes</taxon>
        <taxon>Kitasatosporales</taxon>
        <taxon>Streptomycetaceae</taxon>
        <taxon>Streptacidiphilus</taxon>
    </lineage>
</organism>
<dbReference type="Pfam" id="PF04233">
    <property type="entry name" value="Phage_Mu_F"/>
    <property type="match status" value="1"/>
</dbReference>
<dbReference type="RefSeq" id="WP_380507970.1">
    <property type="nucleotide sequence ID" value="NZ_JBHEZX010000005.1"/>
</dbReference>
<keyword evidence="4" id="KW-1185">Reference proteome</keyword>
<dbReference type="InterPro" id="IPR009097">
    <property type="entry name" value="Cyclic_Pdiesterase"/>
</dbReference>
<keyword evidence="3" id="KW-0436">Ligase</keyword>
<evidence type="ECO:0000259" key="2">
    <source>
        <dbReference type="Pfam" id="PF04233"/>
    </source>
</evidence>
<evidence type="ECO:0000256" key="1">
    <source>
        <dbReference type="SAM" id="MobiDB-lite"/>
    </source>
</evidence>
<comment type="caution">
    <text evidence="3">The sequence shown here is derived from an EMBL/GenBank/DDBJ whole genome shotgun (WGS) entry which is preliminary data.</text>
</comment>
<name>A0ABV6V9K0_9ACTN</name>
<dbReference type="SUPFAM" id="SSF55144">
    <property type="entry name" value="LigT-like"/>
    <property type="match status" value="1"/>
</dbReference>
<dbReference type="InterPro" id="IPR006528">
    <property type="entry name" value="Phage_head_morphogenesis_dom"/>
</dbReference>
<gene>
    <name evidence="3" type="ORF">ACEZDG_14105</name>
</gene>
<dbReference type="Gene3D" id="3.90.1140.10">
    <property type="entry name" value="Cyclic phosphodiesterase"/>
    <property type="match status" value="1"/>
</dbReference>
<sequence>MADRTLPRVRRVARLAQLERALVKAAADLVRGWLATLRRLLLPAGQPPDLHVLSSSAPQHAWEQQVQETLLPEIKAAFGEEFRAMARTADVGDQHYIEQYMSQVVSRLRIFPASAMEEIRPELLEALAEGESHQQIAERILSALDFEQTGDRSGWAYKAMRIARTEAMGAMNGGALAGAKAYQDASGEAAYKEWIHVSDSRVRASHEKAGGQIVPLVHPFHVGGVPLEHPGDPSGPADEVINCRCVMAILSQEEAVQMGYDPRKLSPAHIAALTASANMDGAIMAMLPADPAAVAHPDGDPAEELHVTLIYLTDDASTLTDAHRQGITDALTQVTGEYPGPVTATVTGVEPFGPQTPAATVLMLDSPELHQLRDALKGALDANDVPVPPEKFATFVPHLTVGYGLDPELLADRVGSTLTLGYAALMAGPDSTAVDLTTGAPEMSTPPPPPAPAAPPITAPPTGPDVVPDPDGDGSDLPIGWTGTLCPLDTPSGDRRVIATLPAGQDPTRPLPLPLLWQPSLQPGHMGAMLAGSIDQAQIAGTALTASGRFDLGGDAGREAARQLHEGYARWVSVGLDDVAVECLPDGTDVAVDWRLMSATMVLEPAFWQGEITPVYATAGEEDPAMAPLDEDTLLSLAASAGLTSLVAGAAPVAPPAAWFEDPKLSSFTTPRADANGRVYGHVAPWEEPHIGYPGVRTTAPRSASGYAHFHTGDVLTAEGNLLAVGHLTAGTGHADGRLTAAAAAAHYDNTGRCVAVVRAGEDAHGIWVAGALVPEATAEQVAELRRSPLSGDWRMKGGQLELVAALCVNVPGFHRPTAGVDSRRQVSLVAAGALAWPDADTPSASLDYARLARAVVQEQQALEQRQRRVQRASMRVGRDVRSRVAAAAARITPPTTGD</sequence>
<protein>
    <submittedName>
        <fullName evidence="3">2'-5' RNA ligase family protein</fullName>
    </submittedName>
</protein>
<dbReference type="Proteomes" id="UP001592582">
    <property type="component" value="Unassembled WGS sequence"/>
</dbReference>